<dbReference type="PANTHER" id="PTHR37543">
    <property type="entry name" value="CCCH ZINC FINGER DNA BINDING PROTEIN (AFU_ORTHOLOGUE AFUA_5G12760)"/>
    <property type="match status" value="1"/>
</dbReference>
<organism evidence="3 4">
    <name type="scientific">Karstenula rhodostoma CBS 690.94</name>
    <dbReference type="NCBI Taxonomy" id="1392251"/>
    <lineage>
        <taxon>Eukaryota</taxon>
        <taxon>Fungi</taxon>
        <taxon>Dikarya</taxon>
        <taxon>Ascomycota</taxon>
        <taxon>Pezizomycotina</taxon>
        <taxon>Dothideomycetes</taxon>
        <taxon>Pleosporomycetidae</taxon>
        <taxon>Pleosporales</taxon>
        <taxon>Massarineae</taxon>
        <taxon>Didymosphaeriaceae</taxon>
        <taxon>Karstenula</taxon>
    </lineage>
</organism>
<evidence type="ECO:0000259" key="2">
    <source>
        <dbReference type="PROSITE" id="PS50103"/>
    </source>
</evidence>
<keyword evidence="4" id="KW-1185">Reference proteome</keyword>
<dbReference type="OrthoDB" id="2270193at2759"/>
<name>A0A9P4PUB5_9PLEO</name>
<evidence type="ECO:0000313" key="3">
    <source>
        <dbReference type="EMBL" id="KAF2449473.1"/>
    </source>
</evidence>
<feature type="zinc finger region" description="C3H1-type" evidence="1">
    <location>
        <begin position="266"/>
        <end position="292"/>
    </location>
</feature>
<dbReference type="InterPro" id="IPR057654">
    <property type="entry name" value="Znf-CCCH_tandem"/>
</dbReference>
<dbReference type="Gene3D" id="3.30.1370.210">
    <property type="match status" value="1"/>
</dbReference>
<dbReference type="Proteomes" id="UP000799764">
    <property type="component" value="Unassembled WGS sequence"/>
</dbReference>
<sequence length="466" mass="52117">MQDPKELAELSDQLQALQVDGADQFRELMVAVGRCAEALKQNAVRHDELLEKHSRLQKNYEVLKAGQVDANIDLAKSAYVIVLIDAHSHKFQNHLVLDKASGGPKAVRLLRDSVKEYIRTTVPDAHNVRIVAQAFANLKLLSTDAYTENLADQQPRSLAPFTSGFSRACDFFDFVDVQDKSTVQNKIKERLKVCVNDPSCKHIFLAAAGSALYTKAVQELHKHKHMITCVKGELPDSDMLGLDVSKVVFRQVFRASPESGGITVKGKSGRICFYHQKGTCHRPNCKFEHPNVGNSTKLLEKCQEESSMAPSLPIVGRLGLVPVNTNNERLDISICAPTKEQWAVYDARTKAKKICSNLHMRHQCDRKPCEFDHASLEPDTFYCLQYIMKGIPCTKGGECRSTECFNGHVCQKKDCRSRRVQSCRMTEKMHNVDLHVSEWVKADMGGEGVNQDGVRGTDDALIDFSD</sequence>
<evidence type="ECO:0000256" key="1">
    <source>
        <dbReference type="PROSITE-ProRule" id="PRU00723"/>
    </source>
</evidence>
<dbReference type="EMBL" id="MU001494">
    <property type="protein sequence ID" value="KAF2449473.1"/>
    <property type="molecule type" value="Genomic_DNA"/>
</dbReference>
<dbReference type="GO" id="GO:0008270">
    <property type="term" value="F:zinc ion binding"/>
    <property type="evidence" value="ECO:0007669"/>
    <property type="project" value="UniProtKB-KW"/>
</dbReference>
<keyword evidence="1" id="KW-0479">Metal-binding</keyword>
<gene>
    <name evidence="3" type="ORF">P171DRAFT_480555</name>
</gene>
<dbReference type="Pfam" id="PF25542">
    <property type="entry name" value="zf-CCCH_12"/>
    <property type="match status" value="1"/>
</dbReference>
<proteinExistence type="predicted"/>
<accession>A0A9P4PUB5</accession>
<dbReference type="PANTHER" id="PTHR37543:SF1">
    <property type="entry name" value="CCCH ZINC FINGER DNA BINDING PROTEIN (AFU_ORTHOLOGUE AFUA_5G12760)"/>
    <property type="match status" value="1"/>
</dbReference>
<evidence type="ECO:0000313" key="4">
    <source>
        <dbReference type="Proteomes" id="UP000799764"/>
    </source>
</evidence>
<dbReference type="InterPro" id="IPR057683">
    <property type="entry name" value="DUF7923"/>
</dbReference>
<protein>
    <recommendedName>
        <fullName evidence="2">C3H1-type domain-containing protein</fullName>
    </recommendedName>
</protein>
<comment type="caution">
    <text evidence="3">The sequence shown here is derived from an EMBL/GenBank/DDBJ whole genome shotgun (WGS) entry which is preliminary data.</text>
</comment>
<keyword evidence="1" id="KW-0863">Zinc-finger</keyword>
<feature type="domain" description="C3H1-type" evidence="2">
    <location>
        <begin position="266"/>
        <end position="292"/>
    </location>
</feature>
<dbReference type="Pfam" id="PF25540">
    <property type="entry name" value="DUF7923"/>
    <property type="match status" value="1"/>
</dbReference>
<keyword evidence="1" id="KW-0862">Zinc</keyword>
<dbReference type="AlphaFoldDB" id="A0A9P4PUB5"/>
<reference evidence="3" key="1">
    <citation type="journal article" date="2020" name="Stud. Mycol.">
        <title>101 Dothideomycetes genomes: a test case for predicting lifestyles and emergence of pathogens.</title>
        <authorList>
            <person name="Haridas S."/>
            <person name="Albert R."/>
            <person name="Binder M."/>
            <person name="Bloem J."/>
            <person name="Labutti K."/>
            <person name="Salamov A."/>
            <person name="Andreopoulos B."/>
            <person name="Baker S."/>
            <person name="Barry K."/>
            <person name="Bills G."/>
            <person name="Bluhm B."/>
            <person name="Cannon C."/>
            <person name="Castanera R."/>
            <person name="Culley D."/>
            <person name="Daum C."/>
            <person name="Ezra D."/>
            <person name="Gonzalez J."/>
            <person name="Henrissat B."/>
            <person name="Kuo A."/>
            <person name="Liang C."/>
            <person name="Lipzen A."/>
            <person name="Lutzoni F."/>
            <person name="Magnuson J."/>
            <person name="Mondo S."/>
            <person name="Nolan M."/>
            <person name="Ohm R."/>
            <person name="Pangilinan J."/>
            <person name="Park H.-J."/>
            <person name="Ramirez L."/>
            <person name="Alfaro M."/>
            <person name="Sun H."/>
            <person name="Tritt A."/>
            <person name="Yoshinaga Y."/>
            <person name="Zwiers L.-H."/>
            <person name="Turgeon B."/>
            <person name="Goodwin S."/>
            <person name="Spatafora J."/>
            <person name="Crous P."/>
            <person name="Grigoriev I."/>
        </authorList>
    </citation>
    <scope>NUCLEOTIDE SEQUENCE</scope>
    <source>
        <strain evidence="3">CBS 690.94</strain>
    </source>
</reference>
<dbReference type="PROSITE" id="PS50103">
    <property type="entry name" value="ZF_C3H1"/>
    <property type="match status" value="1"/>
</dbReference>
<dbReference type="Pfam" id="PF25543">
    <property type="entry name" value="zf-CCCH_tandem"/>
    <property type="match status" value="1"/>
</dbReference>
<dbReference type="InterPro" id="IPR000571">
    <property type="entry name" value="Znf_CCCH"/>
</dbReference>